<evidence type="ECO:0000313" key="2">
    <source>
        <dbReference type="EMBL" id="GAA4951999.1"/>
    </source>
</evidence>
<gene>
    <name evidence="2" type="ORF">GCM10023205_11360</name>
</gene>
<feature type="region of interest" description="Disordered" evidence="1">
    <location>
        <begin position="1"/>
        <end position="21"/>
    </location>
</feature>
<comment type="caution">
    <text evidence="2">The sequence shown here is derived from an EMBL/GenBank/DDBJ whole genome shotgun (WGS) entry which is preliminary data.</text>
</comment>
<keyword evidence="3" id="KW-1185">Reference proteome</keyword>
<protein>
    <submittedName>
        <fullName evidence="2">Uncharacterized protein</fullName>
    </submittedName>
</protein>
<evidence type="ECO:0000256" key="1">
    <source>
        <dbReference type="SAM" id="MobiDB-lite"/>
    </source>
</evidence>
<reference evidence="3" key="1">
    <citation type="journal article" date="2019" name="Int. J. Syst. Evol. Microbiol.">
        <title>The Global Catalogue of Microorganisms (GCM) 10K type strain sequencing project: providing services to taxonomists for standard genome sequencing and annotation.</title>
        <authorList>
            <consortium name="The Broad Institute Genomics Platform"/>
            <consortium name="The Broad Institute Genome Sequencing Center for Infectious Disease"/>
            <person name="Wu L."/>
            <person name="Ma J."/>
        </authorList>
    </citation>
    <scope>NUCLEOTIDE SEQUENCE [LARGE SCALE GENOMIC DNA]</scope>
    <source>
        <strain evidence="3">JCM 17986</strain>
    </source>
</reference>
<evidence type="ECO:0000313" key="3">
    <source>
        <dbReference type="Proteomes" id="UP001500466"/>
    </source>
</evidence>
<name>A0ABP9GSS6_9ACTN</name>
<proteinExistence type="predicted"/>
<feature type="region of interest" description="Disordered" evidence="1">
    <location>
        <begin position="49"/>
        <end position="74"/>
    </location>
</feature>
<accession>A0ABP9GSS6</accession>
<sequence>MRTASGCSGRRPRNQPRASARVSEYVVLNSACIAYAQGLTGRMGLRAANGAADPGGVRRPRPGRGFGPGKLVSR</sequence>
<organism evidence="2 3">
    <name type="scientific">Yinghuangia aomiensis</name>
    <dbReference type="NCBI Taxonomy" id="676205"/>
    <lineage>
        <taxon>Bacteria</taxon>
        <taxon>Bacillati</taxon>
        <taxon>Actinomycetota</taxon>
        <taxon>Actinomycetes</taxon>
        <taxon>Kitasatosporales</taxon>
        <taxon>Streptomycetaceae</taxon>
        <taxon>Yinghuangia</taxon>
    </lineage>
</organism>
<dbReference type="Proteomes" id="UP001500466">
    <property type="component" value="Unassembled WGS sequence"/>
</dbReference>
<dbReference type="EMBL" id="BAABHS010000003">
    <property type="protein sequence ID" value="GAA4951999.1"/>
    <property type="molecule type" value="Genomic_DNA"/>
</dbReference>